<dbReference type="OrthoDB" id="2104739at2759"/>
<accession>A0A2H3DYE4</accession>
<dbReference type="OMA" id="MTEHIAG"/>
<evidence type="ECO:0008006" key="3">
    <source>
        <dbReference type="Google" id="ProtNLM"/>
    </source>
</evidence>
<proteinExistence type="predicted"/>
<keyword evidence="2" id="KW-1185">Reference proteome</keyword>
<name>A0A2H3DYE4_ARMGA</name>
<dbReference type="STRING" id="47427.A0A2H3DYE4"/>
<evidence type="ECO:0000313" key="1">
    <source>
        <dbReference type="EMBL" id="PBL00206.1"/>
    </source>
</evidence>
<sequence length="336" mass="36896">MPEALPSNCFLPPSDEYAAYASCVQLEAIGRNWGDLASDVAMFKFSPQVAARVLGYALIHSPSTKGKACLAEDIISFKDDREFLAGLAYLYVIATFRIFKNPKGAVLSEPGSRPPFQVTTDNIEALLPQATASSSDAKDLALVRDNYRCIFGERVDGTQLGHIFSQSMTEHIAGLTDAAQRKLKWAVTASAVVERFTEISVAEELNRNNIHRAENTFTISAGLRMTFEGLRVSLHPTEPDEDNLNTYKIQTYPSYLKIDYGLPDQVTLTDATGGKIPLPSRRYFQLHDACAKIFHLSGAGDVVEQVFRDIQNVNVLAEDGGSHNLLSWALLSSSQS</sequence>
<dbReference type="EMBL" id="KZ293646">
    <property type="protein sequence ID" value="PBL00206.1"/>
    <property type="molecule type" value="Genomic_DNA"/>
</dbReference>
<dbReference type="Proteomes" id="UP000217790">
    <property type="component" value="Unassembled WGS sequence"/>
</dbReference>
<evidence type="ECO:0000313" key="2">
    <source>
        <dbReference type="Proteomes" id="UP000217790"/>
    </source>
</evidence>
<dbReference type="InParanoid" id="A0A2H3DYE4"/>
<dbReference type="AlphaFoldDB" id="A0A2H3DYE4"/>
<protein>
    <recommendedName>
        <fullName evidence="3">HNH nuclease domain-containing protein</fullName>
    </recommendedName>
</protein>
<gene>
    <name evidence="1" type="ORF">ARMGADRAFT_1072583</name>
</gene>
<reference evidence="2" key="1">
    <citation type="journal article" date="2017" name="Nat. Ecol. Evol.">
        <title>Genome expansion and lineage-specific genetic innovations in the forest pathogenic fungi Armillaria.</title>
        <authorList>
            <person name="Sipos G."/>
            <person name="Prasanna A.N."/>
            <person name="Walter M.C."/>
            <person name="O'Connor E."/>
            <person name="Balint B."/>
            <person name="Krizsan K."/>
            <person name="Kiss B."/>
            <person name="Hess J."/>
            <person name="Varga T."/>
            <person name="Slot J."/>
            <person name="Riley R."/>
            <person name="Boka B."/>
            <person name="Rigling D."/>
            <person name="Barry K."/>
            <person name="Lee J."/>
            <person name="Mihaltcheva S."/>
            <person name="LaButti K."/>
            <person name="Lipzen A."/>
            <person name="Waldron R."/>
            <person name="Moloney N.M."/>
            <person name="Sperisen C."/>
            <person name="Kredics L."/>
            <person name="Vagvoelgyi C."/>
            <person name="Patrignani A."/>
            <person name="Fitzpatrick D."/>
            <person name="Nagy I."/>
            <person name="Doyle S."/>
            <person name="Anderson J.B."/>
            <person name="Grigoriev I.V."/>
            <person name="Gueldener U."/>
            <person name="Muensterkoetter M."/>
            <person name="Nagy L.G."/>
        </authorList>
    </citation>
    <scope>NUCLEOTIDE SEQUENCE [LARGE SCALE GENOMIC DNA]</scope>
    <source>
        <strain evidence="2">Ar21-2</strain>
    </source>
</reference>
<organism evidence="1 2">
    <name type="scientific">Armillaria gallica</name>
    <name type="common">Bulbous honey fungus</name>
    <name type="synonym">Armillaria bulbosa</name>
    <dbReference type="NCBI Taxonomy" id="47427"/>
    <lineage>
        <taxon>Eukaryota</taxon>
        <taxon>Fungi</taxon>
        <taxon>Dikarya</taxon>
        <taxon>Basidiomycota</taxon>
        <taxon>Agaricomycotina</taxon>
        <taxon>Agaricomycetes</taxon>
        <taxon>Agaricomycetidae</taxon>
        <taxon>Agaricales</taxon>
        <taxon>Marasmiineae</taxon>
        <taxon>Physalacriaceae</taxon>
        <taxon>Armillaria</taxon>
    </lineage>
</organism>